<feature type="region of interest" description="Disordered" evidence="1">
    <location>
        <begin position="16"/>
        <end position="56"/>
    </location>
</feature>
<feature type="non-terminal residue" evidence="2">
    <location>
        <position position="1"/>
    </location>
</feature>
<feature type="compositionally biased region" description="Low complexity" evidence="1">
    <location>
        <begin position="16"/>
        <end position="47"/>
    </location>
</feature>
<evidence type="ECO:0000313" key="2">
    <source>
        <dbReference type="EMBL" id="CEK66239.1"/>
    </source>
</evidence>
<name>A0A0B6ZCB9_9EUPU</name>
<gene>
    <name evidence="2" type="primary">ORF57825</name>
</gene>
<dbReference type="AlphaFoldDB" id="A0A0B6ZCB9"/>
<organism evidence="2">
    <name type="scientific">Arion vulgaris</name>
    <dbReference type="NCBI Taxonomy" id="1028688"/>
    <lineage>
        <taxon>Eukaryota</taxon>
        <taxon>Metazoa</taxon>
        <taxon>Spiralia</taxon>
        <taxon>Lophotrochozoa</taxon>
        <taxon>Mollusca</taxon>
        <taxon>Gastropoda</taxon>
        <taxon>Heterobranchia</taxon>
        <taxon>Euthyneura</taxon>
        <taxon>Panpulmonata</taxon>
        <taxon>Eupulmonata</taxon>
        <taxon>Stylommatophora</taxon>
        <taxon>Helicina</taxon>
        <taxon>Arionoidea</taxon>
        <taxon>Arionidae</taxon>
        <taxon>Arion</taxon>
    </lineage>
</organism>
<dbReference type="EMBL" id="HACG01019374">
    <property type="protein sequence ID" value="CEK66239.1"/>
    <property type="molecule type" value="Transcribed_RNA"/>
</dbReference>
<protein>
    <submittedName>
        <fullName evidence="2">Uncharacterized protein</fullName>
    </submittedName>
</protein>
<feature type="non-terminal residue" evidence="2">
    <location>
        <position position="78"/>
    </location>
</feature>
<reference evidence="2" key="1">
    <citation type="submission" date="2014-12" db="EMBL/GenBank/DDBJ databases">
        <title>Insight into the proteome of Arion vulgaris.</title>
        <authorList>
            <person name="Aradska J."/>
            <person name="Bulat T."/>
            <person name="Smidak R."/>
            <person name="Sarate P."/>
            <person name="Gangsoo J."/>
            <person name="Sialana F."/>
            <person name="Bilban M."/>
            <person name="Lubec G."/>
        </authorList>
    </citation>
    <scope>NUCLEOTIDE SEQUENCE</scope>
    <source>
        <tissue evidence="2">Skin</tissue>
    </source>
</reference>
<sequence length="78" mass="8420">GGDEDLEHGIVVTAALQKQPLPSQNQPLPSQNQLLPSQNQPLPSQNQRFGSSMRNCKKSVTFDSSIRSSDISAVSDTI</sequence>
<proteinExistence type="predicted"/>
<evidence type="ECO:0000256" key="1">
    <source>
        <dbReference type="SAM" id="MobiDB-lite"/>
    </source>
</evidence>
<accession>A0A0B6ZCB9</accession>